<dbReference type="GO" id="GO:0004497">
    <property type="term" value="F:monooxygenase activity"/>
    <property type="evidence" value="ECO:0007669"/>
    <property type="project" value="UniProtKB-KW"/>
</dbReference>
<sequence length="421" mass="46436">MKAIIVGGGIGGLTTALMLHARGIDCEIFEQSEQVRELGVGINTLPHAIKELADLGLLPALDRVGIRTHELFYMNRTGQEIWREPRGTEAGFEYPQFSIHRGRLQAVIYQAVRARIGESRIHTGHRLGSFTQDDAGVTAYFFERDGAHRATARGDILIGADGIHSHVRAALYPHEGPARWNGTILWRGALDWPRYLTGRSMVIAGGMAAKLVVYPIGEGAREDRPLTNWAVMVKVAEPGVPPKKEDWSRLGRFEDLMPHVQRFHIPFVDAKALIEATPEFWEYPLCDRDPLPHWSHGRVTLLGDAAHPMYPVGSNGASQAILDARCLADRLRDADHVGQALFEYERERLPMTAQIVQSNRSGGPEGVIDAVEARAPDGFDNIDAVLTYEQRKAIVRGYASKAGFAKEQVNKQPLGAPANAA</sequence>
<evidence type="ECO:0000313" key="4">
    <source>
        <dbReference type="EMBL" id="AXK83585.1"/>
    </source>
</evidence>
<dbReference type="SUPFAM" id="SSF54373">
    <property type="entry name" value="FAD-linked reductases, C-terminal domain"/>
    <property type="match status" value="1"/>
</dbReference>
<evidence type="ECO:0000313" key="5">
    <source>
        <dbReference type="Proteomes" id="UP000254889"/>
    </source>
</evidence>
<dbReference type="NCBIfam" id="NF005720">
    <property type="entry name" value="PRK07538.1"/>
    <property type="match status" value="1"/>
</dbReference>
<feature type="domain" description="FAD-binding" evidence="3">
    <location>
        <begin position="2"/>
        <end position="171"/>
    </location>
</feature>
<dbReference type="Gene3D" id="3.30.9.30">
    <property type="match status" value="1"/>
</dbReference>
<dbReference type="InterPro" id="IPR002938">
    <property type="entry name" value="FAD-bd"/>
</dbReference>
<dbReference type="PANTHER" id="PTHR13789">
    <property type="entry name" value="MONOOXYGENASE"/>
    <property type="match status" value="1"/>
</dbReference>
<dbReference type="PANTHER" id="PTHR13789:SF268">
    <property type="entry name" value="5-METHYLPHENAZINE-1-CARBOXYLATE 1-MONOOXYGENASE"/>
    <property type="match status" value="1"/>
</dbReference>
<keyword evidence="5" id="KW-1185">Reference proteome</keyword>
<name>A0A346A338_9HYPH</name>
<proteinExistence type="predicted"/>
<evidence type="ECO:0000256" key="2">
    <source>
        <dbReference type="ARBA" id="ARBA00023033"/>
    </source>
</evidence>
<evidence type="ECO:0000259" key="3">
    <source>
        <dbReference type="Pfam" id="PF01494"/>
    </source>
</evidence>
<accession>A0A346A338</accession>
<dbReference type="AlphaFoldDB" id="A0A346A338"/>
<keyword evidence="1" id="KW-0560">Oxidoreductase</keyword>
<gene>
    <name evidence="4" type="ORF">DW352_25500</name>
</gene>
<feature type="domain" description="FAD-binding" evidence="3">
    <location>
        <begin position="293"/>
        <end position="357"/>
    </location>
</feature>
<evidence type="ECO:0000256" key="1">
    <source>
        <dbReference type="ARBA" id="ARBA00023002"/>
    </source>
</evidence>
<dbReference type="PRINTS" id="PR00420">
    <property type="entry name" value="RNGMNOXGNASE"/>
</dbReference>
<dbReference type="KEGG" id="ptaw:DW352_25500"/>
<dbReference type="Pfam" id="PF01494">
    <property type="entry name" value="FAD_binding_3"/>
    <property type="match status" value="2"/>
</dbReference>
<dbReference type="OrthoDB" id="4230779at2"/>
<dbReference type="EMBL" id="CP031417">
    <property type="protein sequence ID" value="AXK83585.1"/>
    <property type="molecule type" value="Genomic_DNA"/>
</dbReference>
<dbReference type="SUPFAM" id="SSF51905">
    <property type="entry name" value="FAD/NAD(P)-binding domain"/>
    <property type="match status" value="1"/>
</dbReference>
<keyword evidence="2" id="KW-0503">Monooxygenase</keyword>
<dbReference type="Gene3D" id="3.50.50.60">
    <property type="entry name" value="FAD/NAD(P)-binding domain"/>
    <property type="match status" value="1"/>
</dbReference>
<protein>
    <submittedName>
        <fullName evidence="4">Flavin-dependent oxidoreductase</fullName>
    </submittedName>
</protein>
<reference evidence="4 5" key="1">
    <citation type="submission" date="2018-07" db="EMBL/GenBank/DDBJ databases">
        <authorList>
            <person name="Quirk P.G."/>
            <person name="Krulwich T.A."/>
        </authorList>
    </citation>
    <scope>NUCLEOTIDE SEQUENCE [LARGE SCALE GENOMIC DNA]</scope>
    <source>
        <strain evidence="4 5">CC-BB4</strain>
    </source>
</reference>
<dbReference type="InterPro" id="IPR050493">
    <property type="entry name" value="FAD-dep_Monooxygenase_BioMet"/>
</dbReference>
<dbReference type="GO" id="GO:0071949">
    <property type="term" value="F:FAD binding"/>
    <property type="evidence" value="ECO:0007669"/>
    <property type="project" value="InterPro"/>
</dbReference>
<organism evidence="4 5">
    <name type="scientific">Pseudolabrys taiwanensis</name>
    <dbReference type="NCBI Taxonomy" id="331696"/>
    <lineage>
        <taxon>Bacteria</taxon>
        <taxon>Pseudomonadati</taxon>
        <taxon>Pseudomonadota</taxon>
        <taxon>Alphaproteobacteria</taxon>
        <taxon>Hyphomicrobiales</taxon>
        <taxon>Xanthobacteraceae</taxon>
        <taxon>Pseudolabrys</taxon>
    </lineage>
</organism>
<dbReference type="RefSeq" id="WP_115693964.1">
    <property type="nucleotide sequence ID" value="NZ_CP031417.1"/>
</dbReference>
<dbReference type="InterPro" id="IPR036188">
    <property type="entry name" value="FAD/NAD-bd_sf"/>
</dbReference>
<dbReference type="Proteomes" id="UP000254889">
    <property type="component" value="Chromosome"/>
</dbReference>